<accession>A0A9X4NRH9</accession>
<comment type="caution">
    <text evidence="4">The sequence shown here is derived from an EMBL/GenBank/DDBJ whole genome shotgun (WGS) entry which is preliminary data.</text>
</comment>
<evidence type="ECO:0000256" key="2">
    <source>
        <dbReference type="PROSITE-ProRule" id="PRU00335"/>
    </source>
</evidence>
<keyword evidence="5" id="KW-1185">Reference proteome</keyword>
<evidence type="ECO:0000313" key="4">
    <source>
        <dbReference type="EMBL" id="MDG5974724.1"/>
    </source>
</evidence>
<dbReference type="Proteomes" id="UP001152876">
    <property type="component" value="Unassembled WGS sequence"/>
</dbReference>
<evidence type="ECO:0000313" key="5">
    <source>
        <dbReference type="Proteomes" id="UP001152876"/>
    </source>
</evidence>
<dbReference type="InterPro" id="IPR009057">
    <property type="entry name" value="Homeodomain-like_sf"/>
</dbReference>
<evidence type="ECO:0000259" key="3">
    <source>
        <dbReference type="PROSITE" id="PS50977"/>
    </source>
</evidence>
<sequence>MLAAPAAKTQAPRADRRVHRTRRALRDALMALLPEVGWDHIDVAKLCERADIGRSTFYLHYTDKTALLRGAFGDLQEHLVSHLDTQDEAASPFPFLPGLLNHVHEQQAVFRALLGRRSSHAVQAHFQDLLISLFSPPKPPRGSRKTPLANARADMLAGSLFHLLVWWLGSARPHSPSEVEAMFLAFSVCDTQAIWPPA</sequence>
<evidence type="ECO:0000256" key="1">
    <source>
        <dbReference type="ARBA" id="ARBA00023125"/>
    </source>
</evidence>
<dbReference type="SUPFAM" id="SSF46689">
    <property type="entry name" value="Homeodomain-like"/>
    <property type="match status" value="1"/>
</dbReference>
<feature type="domain" description="HTH tetR-type" evidence="3">
    <location>
        <begin position="19"/>
        <end position="79"/>
    </location>
</feature>
<protein>
    <submittedName>
        <fullName evidence="4">TetR family transcriptional regulator</fullName>
    </submittedName>
</protein>
<dbReference type="Pfam" id="PF00440">
    <property type="entry name" value="TetR_N"/>
    <property type="match status" value="1"/>
</dbReference>
<proteinExistence type="predicted"/>
<dbReference type="PROSITE" id="PS50977">
    <property type="entry name" value="HTH_TETR_2"/>
    <property type="match status" value="1"/>
</dbReference>
<dbReference type="PANTHER" id="PTHR43479">
    <property type="entry name" value="ACREF/ENVCD OPERON REPRESSOR-RELATED"/>
    <property type="match status" value="1"/>
</dbReference>
<organism evidence="4 5">
    <name type="scientific">Hydrogenophaga taeniospiralis CCUG 15921</name>
    <dbReference type="NCBI Taxonomy" id="1281780"/>
    <lineage>
        <taxon>Bacteria</taxon>
        <taxon>Pseudomonadati</taxon>
        <taxon>Pseudomonadota</taxon>
        <taxon>Betaproteobacteria</taxon>
        <taxon>Burkholderiales</taxon>
        <taxon>Comamonadaceae</taxon>
        <taxon>Hydrogenophaga</taxon>
    </lineage>
</organism>
<dbReference type="InterPro" id="IPR050624">
    <property type="entry name" value="HTH-type_Tx_Regulator"/>
</dbReference>
<dbReference type="InterPro" id="IPR001647">
    <property type="entry name" value="HTH_TetR"/>
</dbReference>
<dbReference type="AlphaFoldDB" id="A0A9X4NRH9"/>
<dbReference type="GO" id="GO:0003677">
    <property type="term" value="F:DNA binding"/>
    <property type="evidence" value="ECO:0007669"/>
    <property type="project" value="UniProtKB-UniRule"/>
</dbReference>
<feature type="DNA-binding region" description="H-T-H motif" evidence="2">
    <location>
        <begin position="42"/>
        <end position="61"/>
    </location>
</feature>
<dbReference type="PANTHER" id="PTHR43479:SF7">
    <property type="entry name" value="TETR-FAMILY TRANSCRIPTIONAL REGULATOR"/>
    <property type="match status" value="1"/>
</dbReference>
<reference evidence="4" key="1">
    <citation type="submission" date="2013-01" db="EMBL/GenBank/DDBJ databases">
        <title>Genome draft of Hydrogenophaga taeniospiralis 2K1.</title>
        <authorList>
            <person name="Gomila M."/>
            <person name="Lalucat J."/>
        </authorList>
    </citation>
    <scope>NUCLEOTIDE SEQUENCE</scope>
    <source>
        <strain evidence="4">CCUG 15921</strain>
    </source>
</reference>
<gene>
    <name evidence="4" type="ORF">H010_05627</name>
</gene>
<keyword evidence="1 2" id="KW-0238">DNA-binding</keyword>
<dbReference type="Gene3D" id="1.10.357.10">
    <property type="entry name" value="Tetracycline Repressor, domain 2"/>
    <property type="match status" value="1"/>
</dbReference>
<name>A0A9X4NRH9_9BURK</name>
<dbReference type="EMBL" id="AOGK01000003">
    <property type="protein sequence ID" value="MDG5974724.1"/>
    <property type="molecule type" value="Genomic_DNA"/>
</dbReference>